<dbReference type="RefSeq" id="WP_104057305.1">
    <property type="nucleotide sequence ID" value="NZ_PREZ01000003.1"/>
</dbReference>
<keyword evidence="1" id="KW-0472">Membrane</keyword>
<keyword evidence="1" id="KW-1133">Transmembrane helix</keyword>
<feature type="transmembrane region" description="Helical" evidence="1">
    <location>
        <begin position="55"/>
        <end position="73"/>
    </location>
</feature>
<keyword evidence="1" id="KW-0812">Transmembrane</keyword>
<feature type="transmembrane region" description="Helical" evidence="1">
    <location>
        <begin position="80"/>
        <end position="103"/>
    </location>
</feature>
<organism evidence="2 3">
    <name type="scientific">Jeotgalibacillus proteolyticus</name>
    <dbReference type="NCBI Taxonomy" id="2082395"/>
    <lineage>
        <taxon>Bacteria</taxon>
        <taxon>Bacillati</taxon>
        <taxon>Bacillota</taxon>
        <taxon>Bacilli</taxon>
        <taxon>Bacillales</taxon>
        <taxon>Caryophanaceae</taxon>
        <taxon>Jeotgalibacillus</taxon>
    </lineage>
</organism>
<gene>
    <name evidence="2" type="ORF">C4B60_07045</name>
</gene>
<accession>A0A2S5GCB2</accession>
<keyword evidence="3" id="KW-1185">Reference proteome</keyword>
<name>A0A2S5GCB2_9BACL</name>
<comment type="caution">
    <text evidence="2">The sequence shown here is derived from an EMBL/GenBank/DDBJ whole genome shotgun (WGS) entry which is preliminary data.</text>
</comment>
<dbReference type="AlphaFoldDB" id="A0A2S5GCB2"/>
<sequence length="186" mass="21215">MEDHLKEGNMIWVVLGVITIILGLLLSFILPSLIHMVMFTAGDLIYIKTPTASKILFPIGTVFLALFFFLMYYQSKKMRIAAGVSVILFVVISSLSLSSYSVIREERIVHSDFFTLSSTEYSWNDISNAVLLKGNEETPYETLVLTMADGTELFYDRDPKLRTEFNKVDFILESHGIYFSLKDRQS</sequence>
<feature type="transmembrane region" description="Helical" evidence="1">
    <location>
        <begin position="12"/>
        <end position="35"/>
    </location>
</feature>
<evidence type="ECO:0000256" key="1">
    <source>
        <dbReference type="SAM" id="Phobius"/>
    </source>
</evidence>
<dbReference type="OrthoDB" id="2452479at2"/>
<evidence type="ECO:0000313" key="2">
    <source>
        <dbReference type="EMBL" id="PPA70554.1"/>
    </source>
</evidence>
<proteinExistence type="predicted"/>
<dbReference type="Proteomes" id="UP000239047">
    <property type="component" value="Unassembled WGS sequence"/>
</dbReference>
<evidence type="ECO:0000313" key="3">
    <source>
        <dbReference type="Proteomes" id="UP000239047"/>
    </source>
</evidence>
<reference evidence="2 3" key="1">
    <citation type="submission" date="2018-02" db="EMBL/GenBank/DDBJ databases">
        <title>Jeotgalibacillus proteolyticum sp. nov. a protease producing bacterium isolated from ocean sediments of Laizhou Bay.</title>
        <authorList>
            <person name="Li Y."/>
        </authorList>
    </citation>
    <scope>NUCLEOTIDE SEQUENCE [LARGE SCALE GENOMIC DNA]</scope>
    <source>
        <strain evidence="2 3">22-7</strain>
    </source>
</reference>
<protein>
    <submittedName>
        <fullName evidence="2">Uncharacterized protein</fullName>
    </submittedName>
</protein>
<dbReference type="EMBL" id="PREZ01000003">
    <property type="protein sequence ID" value="PPA70554.1"/>
    <property type="molecule type" value="Genomic_DNA"/>
</dbReference>